<evidence type="ECO:0000256" key="4">
    <source>
        <dbReference type="ARBA" id="ARBA00022786"/>
    </source>
</evidence>
<protein>
    <recommendedName>
        <fullName evidence="2">ubiquitinyl hydrolase 1</fullName>
        <ecNumber evidence="2">3.4.19.12</ecNumber>
    </recommendedName>
</protein>
<evidence type="ECO:0000313" key="10">
    <source>
        <dbReference type="Proteomes" id="UP001583186"/>
    </source>
</evidence>
<dbReference type="InterPro" id="IPR028889">
    <property type="entry name" value="USP"/>
</dbReference>
<dbReference type="SUPFAM" id="SSF54001">
    <property type="entry name" value="Cysteine proteinases"/>
    <property type="match status" value="1"/>
</dbReference>
<evidence type="ECO:0000256" key="1">
    <source>
        <dbReference type="ARBA" id="ARBA00000707"/>
    </source>
</evidence>
<evidence type="ECO:0000256" key="2">
    <source>
        <dbReference type="ARBA" id="ARBA00012759"/>
    </source>
</evidence>
<feature type="compositionally biased region" description="Low complexity" evidence="7">
    <location>
        <begin position="964"/>
        <end position="977"/>
    </location>
</feature>
<dbReference type="PROSITE" id="PS00973">
    <property type="entry name" value="USP_2"/>
    <property type="match status" value="1"/>
</dbReference>
<dbReference type="Pfam" id="PF00443">
    <property type="entry name" value="UCH"/>
    <property type="match status" value="2"/>
</dbReference>
<organism evidence="9 10">
    <name type="scientific">Sporothrix stenoceras</name>
    <dbReference type="NCBI Taxonomy" id="5173"/>
    <lineage>
        <taxon>Eukaryota</taxon>
        <taxon>Fungi</taxon>
        <taxon>Dikarya</taxon>
        <taxon>Ascomycota</taxon>
        <taxon>Pezizomycotina</taxon>
        <taxon>Sordariomycetes</taxon>
        <taxon>Sordariomycetidae</taxon>
        <taxon>Ophiostomatales</taxon>
        <taxon>Ophiostomataceae</taxon>
        <taxon>Sporothrix</taxon>
    </lineage>
</organism>
<feature type="compositionally biased region" description="Basic and acidic residues" evidence="7">
    <location>
        <begin position="1497"/>
        <end position="1513"/>
    </location>
</feature>
<dbReference type="InterPro" id="IPR025305">
    <property type="entry name" value="UCH_repeat_domain"/>
</dbReference>
<dbReference type="InterPro" id="IPR044635">
    <property type="entry name" value="UBP14-like"/>
</dbReference>
<keyword evidence="3 9" id="KW-0645">Protease</keyword>
<evidence type="ECO:0000313" key="9">
    <source>
        <dbReference type="EMBL" id="KAL1899140.1"/>
    </source>
</evidence>
<keyword evidence="4" id="KW-0833">Ubl conjugation pathway</keyword>
<accession>A0ABR3ZEM8</accession>
<feature type="region of interest" description="Disordered" evidence="7">
    <location>
        <begin position="839"/>
        <end position="897"/>
    </location>
</feature>
<comment type="catalytic activity">
    <reaction evidence="1">
        <text>Thiol-dependent hydrolysis of ester, thioester, amide, peptide and isopeptide bonds formed by the C-terminal Gly of ubiquitin (a 76-residue protein attached to proteins as an intracellular targeting signal).</text>
        <dbReference type="EC" id="3.4.19.12"/>
    </reaction>
</comment>
<proteinExistence type="predicted"/>
<feature type="compositionally biased region" description="Low complexity" evidence="7">
    <location>
        <begin position="1233"/>
        <end position="1250"/>
    </location>
</feature>
<dbReference type="InterPro" id="IPR001394">
    <property type="entry name" value="Peptidase_C19_UCH"/>
</dbReference>
<sequence length="1560" mass="173194">MRSASPILYTAPAPCMVPIRTSIPLRTPSPVPKMVFPETAKLVFFARKAHGGKKKRTLIRAVMNPPAYQGTRSRGPVPLPLVEETPHIDLNRPGRLAPRWLQDFVSGDLEDDIDTPGDAFQGVGCASDTFRREKAREQGIHCRDDDTPPVIRHELLLKGHQSFQGEPPSSQPLRRADGSECDEVLACVCQNCRYHFTFYIDRKANKLCGAARGNNNSSSSSSSSSNANADPFHHLVYMRSETDTPRSINTKFYPFLGRGDYTCSAAQCTFKLTVEVSKPRLGDHFLAFLTDNDSISNRLKRAVEDEPERFADVANATPNALAYLRAYLRDIVEGQIKKNADGSEIERKIDQRNKKFFIQFGNGPEAAELLTYLGFEEIIDEDSRAWKVPSPTITRPTRPGSQLAFYQDVKSEVETILGKDSQSMRPNAAISFITNALDIGEFAISDRGYNEYRSKDYAFLGLLPRMHERYFWYAYTCQSQTNPQNRDDYFVCLKNLAQGRNNEDLEIHIQSYDSIRTRQPKASVAAAEEEEEIRLATERSLQDAQPPTVPIQMSNIDKVTQAYNYFGLDEGQRSDDEVLAKFLSNSDAYPSQKPNFREKLLLIARHTQSQNLQRIAVEDMGYKEALSYLGAEKDTDASYIISIAQFSISNDEKDRDVVVAALRRISKERGDDATIASAAHDLLNGQGGASATNVLNQTDADSLTNDKLYLDLALPAGLENIRNTCYLNSILQYFNTVKPVHEILNNFDELGLPNTEESLRARRIDPGSGHLEKGEAYAGRKFVEQLSKLFTKMHESETIYEVPTQRLAIGALKNSARLESDGKRLLAQKQEEQNHALTFDVVNTDRASSPAPPLPVRRAAAPSPTAQNTTVHVNSPASPMATSVLVPDADNNDSSSIMSSQTLVDQNDAQGQSTTDEGWQNVPKVSVSMEELPEDDTTEADVTIVEHAEQAEADVPASPDVTMTGTGDDATKGDAAAPAATTTDIQSRQAAADNVQLVFDPPPVAEPSVETIIELALEDQSVKGTDQQDVEEVMGNIISHLRASVKATGEDADTGVQRDLITDTFFWTSATYSRSDPAGRYNRQVQPNRWVTAFPEEKRKIGLLQALSNSFQREFITQGTWYERFTSIVDLPPILHIHIQRTKGDGTKNKSLVDIPQTLRLDQFMDCLEGSDLFARRRHAWNLQERIRSLKGPNGEEPPITFHPDSVGKAAAYNDLVVQDSIQQQDRAANEVSSSSSSSSSSSPCSADGSSDGDYDMLDDDIRELMHATGVEFEPPAGLSGPEVDARVDATLDEMFGDSEVNQKFLNESRLLTPDSIKQSWARQDLVGSANDTIRRLEPTRDDYERELEALFQDLKAPEYEYLLHAVVCHSGNTGKAGHYWVWIYDFDRCLWRKYNDMFVREHPDTEAVMKKLSNGGEPYYLAYVRASDVKKYVGVSLRKERSATPDNNVLDNIPPPPPRPQNRSLPMIPEVSTAPPVPSSDSRLLATPPLEADDSSELKELNEVNELKDLEQLKQQPPQQEPLIAGLDGQDDDANVLPAPASVPLPTPTPGPDSDSSMQ</sequence>
<reference evidence="9 10" key="1">
    <citation type="journal article" date="2024" name="IMA Fungus">
        <title>IMA Genome - F19 : A genome assembly and annotation guide to empower mycologists, including annotated draft genome sequences of Ceratocystis pirilliformis, Diaporthe australafricana, Fusarium ophioides, Paecilomyces lecythidis, and Sporothrix stenoceras.</title>
        <authorList>
            <person name="Aylward J."/>
            <person name="Wilson A.M."/>
            <person name="Visagie C.M."/>
            <person name="Spraker J."/>
            <person name="Barnes I."/>
            <person name="Buitendag C."/>
            <person name="Ceriani C."/>
            <person name="Del Mar Angel L."/>
            <person name="du Plessis D."/>
            <person name="Fuchs T."/>
            <person name="Gasser K."/>
            <person name="Kramer D."/>
            <person name="Li W."/>
            <person name="Munsamy K."/>
            <person name="Piso A."/>
            <person name="Price J.L."/>
            <person name="Sonnekus B."/>
            <person name="Thomas C."/>
            <person name="van der Nest A."/>
            <person name="van Dijk A."/>
            <person name="van Heerden A."/>
            <person name="van Vuuren N."/>
            <person name="Yilmaz N."/>
            <person name="Duong T.A."/>
            <person name="van der Merwe N.A."/>
            <person name="Wingfield M.J."/>
            <person name="Wingfield B.D."/>
        </authorList>
    </citation>
    <scope>NUCLEOTIDE SEQUENCE [LARGE SCALE GENOMIC DNA]</scope>
    <source>
        <strain evidence="9 10">CMW 5346</strain>
    </source>
</reference>
<feature type="domain" description="USP" evidence="8">
    <location>
        <begin position="716"/>
        <end position="1427"/>
    </location>
</feature>
<gene>
    <name evidence="9" type="primary">UBP2</name>
    <name evidence="9" type="ORF">Sste5346_003062</name>
</gene>
<dbReference type="GO" id="GO:0004843">
    <property type="term" value="F:cysteine-type deubiquitinase activity"/>
    <property type="evidence" value="ECO:0007669"/>
    <property type="project" value="UniProtKB-EC"/>
</dbReference>
<keyword evidence="5 9" id="KW-0378">Hydrolase</keyword>
<feature type="region of interest" description="Disordered" evidence="7">
    <location>
        <begin position="1223"/>
        <end position="1257"/>
    </location>
</feature>
<keyword evidence="10" id="KW-1185">Reference proteome</keyword>
<dbReference type="PANTHER" id="PTHR43982:SF6">
    <property type="entry name" value="UBIQUITIN CARBOXYL-TERMINAL HYDROLASE 2-RELATED"/>
    <property type="match status" value="1"/>
</dbReference>
<dbReference type="PANTHER" id="PTHR43982">
    <property type="entry name" value="UBIQUITIN CARBOXYL-TERMINAL HYDROLASE"/>
    <property type="match status" value="1"/>
</dbReference>
<dbReference type="Proteomes" id="UP001583186">
    <property type="component" value="Unassembled WGS sequence"/>
</dbReference>
<evidence type="ECO:0000256" key="5">
    <source>
        <dbReference type="ARBA" id="ARBA00022801"/>
    </source>
</evidence>
<evidence type="ECO:0000256" key="6">
    <source>
        <dbReference type="ARBA" id="ARBA00022807"/>
    </source>
</evidence>
<feature type="region of interest" description="Disordered" evidence="7">
    <location>
        <begin position="954"/>
        <end position="977"/>
    </location>
</feature>
<name>A0ABR3ZEM8_9PEZI</name>
<dbReference type="EC" id="3.4.19.12" evidence="2"/>
<dbReference type="InterPro" id="IPR018200">
    <property type="entry name" value="USP_CS"/>
</dbReference>
<dbReference type="GO" id="GO:0006508">
    <property type="term" value="P:proteolysis"/>
    <property type="evidence" value="ECO:0007669"/>
    <property type="project" value="UniProtKB-KW"/>
</dbReference>
<dbReference type="InterPro" id="IPR038765">
    <property type="entry name" value="Papain-like_cys_pep_sf"/>
</dbReference>
<evidence type="ECO:0000256" key="7">
    <source>
        <dbReference type="SAM" id="MobiDB-lite"/>
    </source>
</evidence>
<feature type="region of interest" description="Disordered" evidence="7">
    <location>
        <begin position="1444"/>
        <end position="1560"/>
    </location>
</feature>
<dbReference type="Pfam" id="PF13446">
    <property type="entry name" value="RPT"/>
    <property type="match status" value="2"/>
</dbReference>
<keyword evidence="6" id="KW-0788">Thiol protease</keyword>
<feature type="compositionally biased region" description="Pro residues" evidence="7">
    <location>
        <begin position="1542"/>
        <end position="1552"/>
    </location>
</feature>
<dbReference type="CDD" id="cd02257">
    <property type="entry name" value="Peptidase_C19"/>
    <property type="match status" value="1"/>
</dbReference>
<feature type="compositionally biased region" description="Polar residues" evidence="7">
    <location>
        <begin position="865"/>
        <end position="881"/>
    </location>
</feature>
<dbReference type="EMBL" id="JAWCUI010000013">
    <property type="protein sequence ID" value="KAL1899140.1"/>
    <property type="molecule type" value="Genomic_DNA"/>
</dbReference>
<dbReference type="PROSITE" id="PS50235">
    <property type="entry name" value="USP_3"/>
    <property type="match status" value="1"/>
</dbReference>
<feature type="compositionally biased region" description="Low complexity" evidence="7">
    <location>
        <begin position="1514"/>
        <end position="1524"/>
    </location>
</feature>
<comment type="caution">
    <text evidence="9">The sequence shown here is derived from an EMBL/GenBank/DDBJ whole genome shotgun (WGS) entry which is preliminary data.</text>
</comment>
<dbReference type="Gene3D" id="3.90.70.10">
    <property type="entry name" value="Cysteine proteinases"/>
    <property type="match status" value="2"/>
</dbReference>
<evidence type="ECO:0000256" key="3">
    <source>
        <dbReference type="ARBA" id="ARBA00022670"/>
    </source>
</evidence>
<evidence type="ECO:0000259" key="8">
    <source>
        <dbReference type="PROSITE" id="PS50235"/>
    </source>
</evidence>